<evidence type="ECO:0000313" key="3">
    <source>
        <dbReference type="Proteomes" id="UP000179734"/>
    </source>
</evidence>
<comment type="caution">
    <text evidence="2">The sequence shown here is derived from an EMBL/GenBank/DDBJ whole genome shotgun (WGS) entry which is preliminary data.</text>
</comment>
<keyword evidence="3" id="KW-1185">Reference proteome</keyword>
<sequence length="102" mass="11056">MSEEKDQATMAEEQAMLDAGQHHGGVEEIEGVPPQLSASPGMPERKAVGRRRARVREILHTLPKNAQAAIIDDLEGTHKFGVHEFPAAGDDEPPTGRIPTIQ</sequence>
<dbReference type="Proteomes" id="UP000179734">
    <property type="component" value="Unassembled WGS sequence"/>
</dbReference>
<name>A0A1S1NIW1_9MYCO</name>
<organism evidence="2 3">
    <name type="scientific">Mycobacterium talmoniae</name>
    <dbReference type="NCBI Taxonomy" id="1858794"/>
    <lineage>
        <taxon>Bacteria</taxon>
        <taxon>Bacillati</taxon>
        <taxon>Actinomycetota</taxon>
        <taxon>Actinomycetes</taxon>
        <taxon>Mycobacteriales</taxon>
        <taxon>Mycobacteriaceae</taxon>
        <taxon>Mycobacterium</taxon>
    </lineage>
</organism>
<reference evidence="2 3" key="1">
    <citation type="submission" date="2016-10" db="EMBL/GenBank/DDBJ databases">
        <title>Genome sequence of Mycobacterium talmonii.</title>
        <authorList>
            <person name="Greninger A.L."/>
            <person name="Elliott B."/>
            <person name="Vasireddy S."/>
            <person name="Vasireddy R."/>
        </authorList>
    </citation>
    <scope>NUCLEOTIDE SEQUENCE [LARGE SCALE GENOMIC DNA]</scope>
    <source>
        <strain evidence="3">NE-TNMC-100812</strain>
    </source>
</reference>
<evidence type="ECO:0000313" key="2">
    <source>
        <dbReference type="EMBL" id="OHV01588.1"/>
    </source>
</evidence>
<feature type="region of interest" description="Disordered" evidence="1">
    <location>
        <begin position="26"/>
        <end position="49"/>
    </location>
</feature>
<protein>
    <submittedName>
        <fullName evidence="2">Uncharacterized protein</fullName>
    </submittedName>
</protein>
<feature type="region of interest" description="Disordered" evidence="1">
    <location>
        <begin position="83"/>
        <end position="102"/>
    </location>
</feature>
<dbReference type="AlphaFoldDB" id="A0A1S1NIW1"/>
<proteinExistence type="predicted"/>
<accession>A0A1S1NIW1</accession>
<dbReference type="EMBL" id="MLQM01000097">
    <property type="protein sequence ID" value="OHV01588.1"/>
    <property type="molecule type" value="Genomic_DNA"/>
</dbReference>
<gene>
    <name evidence="2" type="ORF">BKN37_16905</name>
</gene>
<evidence type="ECO:0000256" key="1">
    <source>
        <dbReference type="SAM" id="MobiDB-lite"/>
    </source>
</evidence>